<comment type="caution">
    <text evidence="9">The sequence shown here is derived from an EMBL/GenBank/DDBJ whole genome shotgun (WGS) entry which is preliminary data.</text>
</comment>
<dbReference type="InterPro" id="IPR003156">
    <property type="entry name" value="DHHA1_dom"/>
</dbReference>
<feature type="domain" description="DHHA1" evidence="7">
    <location>
        <begin position="348"/>
        <end position="438"/>
    </location>
</feature>
<reference evidence="9 10" key="1">
    <citation type="submission" date="2024-04" db="EMBL/GenBank/DDBJ databases">
        <title>Flavobacterium sp. DGU99 16S ribosomal RNA gene Genome sequencing and assembly.</title>
        <authorList>
            <person name="Park S."/>
        </authorList>
    </citation>
    <scope>NUCLEOTIDE SEQUENCE [LARGE SCALE GENOMIC DNA]</scope>
    <source>
        <strain evidence="9 10">DGU99</strain>
    </source>
</reference>
<dbReference type="Gene3D" id="3.10.310.30">
    <property type="match status" value="1"/>
</dbReference>
<protein>
    <recommendedName>
        <fullName evidence="2">Single-stranded-DNA-specific exonuclease RecJ</fullName>
    </recommendedName>
</protein>
<dbReference type="EMBL" id="JBBYHU010000022">
    <property type="protein sequence ID" value="MEL1241584.1"/>
    <property type="molecule type" value="Genomic_DNA"/>
</dbReference>
<evidence type="ECO:0000313" key="10">
    <source>
        <dbReference type="Proteomes" id="UP001398556"/>
    </source>
</evidence>
<keyword evidence="3" id="KW-0540">Nuclease</keyword>
<dbReference type="InterPro" id="IPR004610">
    <property type="entry name" value="RecJ"/>
</dbReference>
<dbReference type="NCBIfam" id="TIGR00644">
    <property type="entry name" value="recJ"/>
    <property type="match status" value="1"/>
</dbReference>
<keyword evidence="5 9" id="KW-0269">Exonuclease</keyword>
<evidence type="ECO:0000256" key="3">
    <source>
        <dbReference type="ARBA" id="ARBA00022722"/>
    </source>
</evidence>
<comment type="similarity">
    <text evidence="1">Belongs to the RecJ family.</text>
</comment>
<evidence type="ECO:0000259" key="6">
    <source>
        <dbReference type="Pfam" id="PF01368"/>
    </source>
</evidence>
<dbReference type="SUPFAM" id="SSF64182">
    <property type="entry name" value="DHH phosphoesterases"/>
    <property type="match status" value="1"/>
</dbReference>
<feature type="domain" description="RecJ OB" evidence="8">
    <location>
        <begin position="452"/>
        <end position="562"/>
    </location>
</feature>
<keyword evidence="10" id="KW-1185">Reference proteome</keyword>
<dbReference type="InterPro" id="IPR001667">
    <property type="entry name" value="DDH_dom"/>
</dbReference>
<organism evidence="9 10">
    <name type="scientific">Flavobacterium flavipallidum</name>
    <dbReference type="NCBI Taxonomy" id="3139140"/>
    <lineage>
        <taxon>Bacteria</taxon>
        <taxon>Pseudomonadati</taxon>
        <taxon>Bacteroidota</taxon>
        <taxon>Flavobacteriia</taxon>
        <taxon>Flavobacteriales</taxon>
        <taxon>Flavobacteriaceae</taxon>
        <taxon>Flavobacterium</taxon>
    </lineage>
</organism>
<keyword evidence="4" id="KW-0378">Hydrolase</keyword>
<proteinExistence type="inferred from homology"/>
<name>A0ABU9HP10_9FLAO</name>
<evidence type="ECO:0000313" key="9">
    <source>
        <dbReference type="EMBL" id="MEL1241584.1"/>
    </source>
</evidence>
<dbReference type="RefSeq" id="WP_341700798.1">
    <property type="nucleotide sequence ID" value="NZ_JBBYHU010000022.1"/>
</dbReference>
<dbReference type="Pfam" id="PF02272">
    <property type="entry name" value="DHHA1"/>
    <property type="match status" value="1"/>
</dbReference>
<evidence type="ECO:0000256" key="5">
    <source>
        <dbReference type="ARBA" id="ARBA00022839"/>
    </source>
</evidence>
<accession>A0ABU9HP10</accession>
<dbReference type="Gene3D" id="3.90.1640.30">
    <property type="match status" value="1"/>
</dbReference>
<gene>
    <name evidence="9" type="primary">recJ</name>
    <name evidence="9" type="ORF">AAEO59_11040</name>
</gene>
<evidence type="ECO:0000256" key="1">
    <source>
        <dbReference type="ARBA" id="ARBA00005915"/>
    </source>
</evidence>
<dbReference type="Proteomes" id="UP001398556">
    <property type="component" value="Unassembled WGS sequence"/>
</dbReference>
<dbReference type="GO" id="GO:0004527">
    <property type="term" value="F:exonuclease activity"/>
    <property type="evidence" value="ECO:0007669"/>
    <property type="project" value="UniProtKB-KW"/>
</dbReference>
<dbReference type="Pfam" id="PF01368">
    <property type="entry name" value="DHH"/>
    <property type="match status" value="1"/>
</dbReference>
<feature type="domain" description="DDH" evidence="6">
    <location>
        <begin position="78"/>
        <end position="228"/>
    </location>
</feature>
<dbReference type="Pfam" id="PF17768">
    <property type="entry name" value="RecJ_OB"/>
    <property type="match status" value="1"/>
</dbReference>
<evidence type="ECO:0000259" key="8">
    <source>
        <dbReference type="Pfam" id="PF17768"/>
    </source>
</evidence>
<sequence>MRWTLKPKPSEDKIKHLAQALNVDNFVAQLLVQRGIETFEEAKHFFRPSLEHLHDPYLMKDMDKAVARIEKAIENQERILVFGDYDVDGTTAVSLVSSYLKSFYPDIATYIPDRYDEGYGVSYKGIDFADDNEFTLIIALDCGIKSIDHVAYAKERNIDFIICDHHRPGDTLPEAVAVLDPKRNDCSYPYDELCGCGVGFKLIQALGTNRGESIEDLVPYLDLVATAIAADIVPITGENRVLAYFGLQVINNNPRPGIKALVHQIKKQKLDITDVVFIIAPRINAAGRIKHGNHAVKLLSEFDFEQAQQFASEIEQYNADRKDLDKQITKEAFQQIEKNQEQERFTTVVYQEDWHKGVIGIVASRLIETYYRPTLVFTKSGDKYAASARSVKGFDVYNALEACSEHLEQFGGHMYAAGMTLKAENYDAFKEAFEAQVQKTIHPEQLIPEIEIDAEINFSDITPKLCRILKQFEPFGPMNMTPVFLSKNVIDTGYAKRLGQGEEHLKLFVKQPHSPEIAGVAAIGFGLGNKINLTTDQKPFQIAYCIDENEWNGTVSIQLRLKSIQ</sequence>
<dbReference type="InterPro" id="IPR051673">
    <property type="entry name" value="SSDNA_exonuclease_RecJ"/>
</dbReference>
<dbReference type="InterPro" id="IPR038763">
    <property type="entry name" value="DHH_sf"/>
</dbReference>
<dbReference type="InterPro" id="IPR041122">
    <property type="entry name" value="RecJ_OB"/>
</dbReference>
<evidence type="ECO:0000256" key="4">
    <source>
        <dbReference type="ARBA" id="ARBA00022801"/>
    </source>
</evidence>
<evidence type="ECO:0000256" key="2">
    <source>
        <dbReference type="ARBA" id="ARBA00019841"/>
    </source>
</evidence>
<dbReference type="PANTHER" id="PTHR30255:SF2">
    <property type="entry name" value="SINGLE-STRANDED-DNA-SPECIFIC EXONUCLEASE RECJ"/>
    <property type="match status" value="1"/>
</dbReference>
<dbReference type="PANTHER" id="PTHR30255">
    <property type="entry name" value="SINGLE-STRANDED-DNA-SPECIFIC EXONUCLEASE RECJ"/>
    <property type="match status" value="1"/>
</dbReference>
<evidence type="ECO:0000259" key="7">
    <source>
        <dbReference type="Pfam" id="PF02272"/>
    </source>
</evidence>